<organism evidence="2 3">
    <name type="scientific">Candidatus Lokiarchaeum ossiferum</name>
    <dbReference type="NCBI Taxonomy" id="2951803"/>
    <lineage>
        <taxon>Archaea</taxon>
        <taxon>Promethearchaeati</taxon>
        <taxon>Promethearchaeota</taxon>
        <taxon>Promethearchaeia</taxon>
        <taxon>Promethearchaeales</taxon>
        <taxon>Promethearchaeaceae</taxon>
        <taxon>Candidatus Lokiarchaeum</taxon>
    </lineage>
</organism>
<dbReference type="PANTHER" id="PTHR48098:SF6">
    <property type="entry name" value="FERRI-BACILLIBACTIN ESTERASE BESA"/>
    <property type="match status" value="1"/>
</dbReference>
<dbReference type="SUPFAM" id="SSF53474">
    <property type="entry name" value="alpha/beta-Hydrolases"/>
    <property type="match status" value="1"/>
</dbReference>
<dbReference type="Pfam" id="PF00756">
    <property type="entry name" value="Esterase"/>
    <property type="match status" value="1"/>
</dbReference>
<dbReference type="InterPro" id="IPR050583">
    <property type="entry name" value="Mycobacterial_A85_antigen"/>
</dbReference>
<sequence>MKLIKQIILLYFIVLINSNVIYNDFLTNDSEHIQILKNNPLIPGSALNQTIQNDFFRFYSEEVEDNFTIDVRYPEKYKQELNQSYPVIYLLDANFFINITRFFNEEEGFGSVVSRLTNSGLIPEVILVGIGYPKVNYRERDFLYPAFGWEENSGGGIRFSKFLENELIPYIDSNYRTNNSFGRTLYGHSYGGYYSLFSLLNFNHWGSAIFTNYIAASPAGYWAHHYLLDLEEEHQSQFYGGLPLKLYMTVGSKENKLSFDGYNPIRERFLNRSYSGFQFTTAIIPDAVHMATALPSFEEGLKWIFSTPIPGKEGSQGFRRIVVGTSIGIGLAIIVGISLAVYILKQKQKQ</sequence>
<keyword evidence="3" id="KW-1185">Reference proteome</keyword>
<protein>
    <recommendedName>
        <fullName evidence="4">Alpha/beta hydrolase</fullName>
    </recommendedName>
</protein>
<dbReference type="PANTHER" id="PTHR48098">
    <property type="entry name" value="ENTEROCHELIN ESTERASE-RELATED"/>
    <property type="match status" value="1"/>
</dbReference>
<keyword evidence="1" id="KW-0812">Transmembrane</keyword>
<dbReference type="Proteomes" id="UP001208689">
    <property type="component" value="Chromosome"/>
</dbReference>
<dbReference type="InterPro" id="IPR000801">
    <property type="entry name" value="Esterase-like"/>
</dbReference>
<feature type="transmembrane region" description="Helical" evidence="1">
    <location>
        <begin position="321"/>
        <end position="344"/>
    </location>
</feature>
<name>A0ABY6HMG1_9ARCH</name>
<accession>A0ABY6HMG1</accession>
<reference evidence="2" key="1">
    <citation type="submission" date="2022-09" db="EMBL/GenBank/DDBJ databases">
        <title>Actin cytoskeleton and complex cell architecture in an #Asgard archaeon.</title>
        <authorList>
            <person name="Ponce Toledo R.I."/>
            <person name="Schleper C."/>
            <person name="Rodrigues Oliveira T."/>
            <person name="Wollweber F."/>
            <person name="Xu J."/>
            <person name="Rittmann S."/>
            <person name="Klingl A."/>
            <person name="Pilhofer M."/>
        </authorList>
    </citation>
    <scope>NUCLEOTIDE SEQUENCE</scope>
    <source>
        <strain evidence="2">B-35</strain>
    </source>
</reference>
<feature type="transmembrane region" description="Helical" evidence="1">
    <location>
        <begin position="7"/>
        <end position="25"/>
    </location>
</feature>
<evidence type="ECO:0000256" key="1">
    <source>
        <dbReference type="SAM" id="Phobius"/>
    </source>
</evidence>
<evidence type="ECO:0000313" key="3">
    <source>
        <dbReference type="Proteomes" id="UP001208689"/>
    </source>
</evidence>
<dbReference type="InterPro" id="IPR029058">
    <property type="entry name" value="AB_hydrolase_fold"/>
</dbReference>
<dbReference type="Gene3D" id="3.40.50.1820">
    <property type="entry name" value="alpha/beta hydrolase"/>
    <property type="match status" value="1"/>
</dbReference>
<keyword evidence="1" id="KW-0472">Membrane</keyword>
<gene>
    <name evidence="2" type="ORF">NEF87_000041</name>
</gene>
<keyword evidence="1" id="KW-1133">Transmembrane helix</keyword>
<evidence type="ECO:0008006" key="4">
    <source>
        <dbReference type="Google" id="ProtNLM"/>
    </source>
</evidence>
<evidence type="ECO:0000313" key="2">
    <source>
        <dbReference type="EMBL" id="UYP43756.1"/>
    </source>
</evidence>
<proteinExistence type="predicted"/>
<dbReference type="EMBL" id="CP104013">
    <property type="protein sequence ID" value="UYP43756.1"/>
    <property type="molecule type" value="Genomic_DNA"/>
</dbReference>